<keyword evidence="3" id="KW-1185">Reference proteome</keyword>
<feature type="transmembrane region" description="Helical" evidence="1">
    <location>
        <begin position="52"/>
        <end position="73"/>
    </location>
</feature>
<name>A0ABP0GEY4_CLALP</name>
<gene>
    <name evidence="2" type="ORF">CVLEPA_LOCUS20709</name>
</gene>
<evidence type="ECO:0000256" key="1">
    <source>
        <dbReference type="SAM" id="Phobius"/>
    </source>
</evidence>
<dbReference type="EMBL" id="CAWYQH010000108">
    <property type="protein sequence ID" value="CAK8688725.1"/>
    <property type="molecule type" value="Genomic_DNA"/>
</dbReference>
<comment type="caution">
    <text evidence="2">The sequence shown here is derived from an EMBL/GenBank/DDBJ whole genome shotgun (WGS) entry which is preliminary data.</text>
</comment>
<protein>
    <submittedName>
        <fullName evidence="2">Uncharacterized protein</fullName>
    </submittedName>
</protein>
<keyword evidence="1" id="KW-0472">Membrane</keyword>
<reference evidence="2 3" key="1">
    <citation type="submission" date="2024-02" db="EMBL/GenBank/DDBJ databases">
        <authorList>
            <person name="Daric V."/>
            <person name="Darras S."/>
        </authorList>
    </citation>
    <scope>NUCLEOTIDE SEQUENCE [LARGE SCALE GENOMIC DNA]</scope>
</reference>
<keyword evidence="1" id="KW-0812">Transmembrane</keyword>
<evidence type="ECO:0000313" key="3">
    <source>
        <dbReference type="Proteomes" id="UP001642483"/>
    </source>
</evidence>
<proteinExistence type="predicted"/>
<organism evidence="2 3">
    <name type="scientific">Clavelina lepadiformis</name>
    <name type="common">Light-bulb sea squirt</name>
    <name type="synonym">Ascidia lepadiformis</name>
    <dbReference type="NCBI Taxonomy" id="159417"/>
    <lineage>
        <taxon>Eukaryota</taxon>
        <taxon>Metazoa</taxon>
        <taxon>Chordata</taxon>
        <taxon>Tunicata</taxon>
        <taxon>Ascidiacea</taxon>
        <taxon>Aplousobranchia</taxon>
        <taxon>Clavelinidae</taxon>
        <taxon>Clavelina</taxon>
    </lineage>
</organism>
<dbReference type="Proteomes" id="UP001642483">
    <property type="component" value="Unassembled WGS sequence"/>
</dbReference>
<sequence length="76" mass="8667">MNFCEVLFIKSISYLIWCTTDVTTTTDFTIAAWDSKTTTGKIGNEKNVLLKITMGIIWIGVMFILCVAFSHIFRPR</sequence>
<evidence type="ECO:0000313" key="2">
    <source>
        <dbReference type="EMBL" id="CAK8688725.1"/>
    </source>
</evidence>
<accession>A0ABP0GEY4</accession>
<keyword evidence="1" id="KW-1133">Transmembrane helix</keyword>